<evidence type="ECO:0000256" key="2">
    <source>
        <dbReference type="SAM" id="MobiDB-lite"/>
    </source>
</evidence>
<feature type="region of interest" description="Disordered" evidence="2">
    <location>
        <begin position="1"/>
        <end position="508"/>
    </location>
</feature>
<protein>
    <submittedName>
        <fullName evidence="3">Uncharacterized protein</fullName>
    </submittedName>
</protein>
<organism evidence="3 4">
    <name type="scientific">Saxophila tyrrhenica</name>
    <dbReference type="NCBI Taxonomy" id="1690608"/>
    <lineage>
        <taxon>Eukaryota</taxon>
        <taxon>Fungi</taxon>
        <taxon>Dikarya</taxon>
        <taxon>Ascomycota</taxon>
        <taxon>Pezizomycotina</taxon>
        <taxon>Dothideomycetes</taxon>
        <taxon>Dothideomycetidae</taxon>
        <taxon>Mycosphaerellales</taxon>
        <taxon>Extremaceae</taxon>
        <taxon>Saxophila</taxon>
    </lineage>
</organism>
<evidence type="ECO:0000256" key="1">
    <source>
        <dbReference type="SAM" id="Coils"/>
    </source>
</evidence>
<sequence>MVPKGAAVDPGAVGSPAATPASSSAAPVSSTTAASSATKPATAVPAALEGVPSRPSSRASLRRIGSSQIMPAVPLRPATPIRAVTPTVTPKIDVKAKQDMETPTKAPKAGATNKEEPPAQGEAKTEVKDVSNKQAAQTDVALPQMGSGRSDAEKQPSTDNAARAKVAPPKAAEQTNVQTQKTAPPVSKATQPAAKGQATVQSSSTQAAPATPRKAEAPKNDQQQKRKQPPGKLDISAATKDDNVAPSSKKATETPGPAKEQQVAASPATSKVESPSVASPAVKAAPKTLRVVATPKTETPPSGVTTPKEPLPAVPPVPAKAPSRKPSVASIHPPGTPSSEHVSVSDNLSMTSASQSRANSPPPAAGSSKVGSAPVKAKTKNQLKKERRAKMVEEVMGNIEEVTKTAPEEPAQEAIVSRKKKTKKEKEPKPPKPKAPAAAATATGESTPTASRPVTPQQVSTPPVAVKTEPAAKEAKASKPATPTKVPASQGLPLQSPGEPSPPPTPTLSAAQIVADLKTSDPDTFKCLDSLFRPPTSAHYKPTQPITAKDFAAYRQEDGKLNLTLDNVRALLSGAVPAHRYGGTDNRIWDRGYVTPFGTHVRALPQEQEERLLELERAVYGKPEDYRFKPSKPQNEIVFPDVDLRAVEREFENVSGRGVSVMEQMVQDQSTMRKGAFLVDEASRYINEFVMPPATPPPSAGAVPSGSIVGGMGVTGAQMAQGQAVDGAAAQAGVAMPNMAFLEQQLSVARKEVEEREKQLKKAMNKNRKALGLA</sequence>
<dbReference type="InterPro" id="IPR051425">
    <property type="entry name" value="Formin_Homology"/>
</dbReference>
<feature type="compositionally biased region" description="Polar residues" evidence="2">
    <location>
        <begin position="296"/>
        <end position="305"/>
    </location>
</feature>
<dbReference type="AlphaFoldDB" id="A0AAV9NZK9"/>
<evidence type="ECO:0000313" key="3">
    <source>
        <dbReference type="EMBL" id="KAK5163882.1"/>
    </source>
</evidence>
<proteinExistence type="predicted"/>
<feature type="compositionally biased region" description="Basic residues" evidence="2">
    <location>
        <begin position="377"/>
        <end position="388"/>
    </location>
</feature>
<comment type="caution">
    <text evidence="3">The sequence shown here is derived from an EMBL/GenBank/DDBJ whole genome shotgun (WGS) entry which is preliminary data.</text>
</comment>
<feature type="compositionally biased region" description="Low complexity" evidence="2">
    <location>
        <begin position="478"/>
        <end position="498"/>
    </location>
</feature>
<keyword evidence="1" id="KW-0175">Coiled coil</keyword>
<feature type="compositionally biased region" description="Polar residues" evidence="2">
    <location>
        <begin position="198"/>
        <end position="208"/>
    </location>
</feature>
<feature type="compositionally biased region" description="Pro residues" evidence="2">
    <location>
        <begin position="309"/>
        <end position="319"/>
    </location>
</feature>
<dbReference type="EMBL" id="JAVRRT010000022">
    <property type="protein sequence ID" value="KAK5163882.1"/>
    <property type="molecule type" value="Genomic_DNA"/>
</dbReference>
<feature type="compositionally biased region" description="Basic and acidic residues" evidence="2">
    <location>
        <begin position="213"/>
        <end position="224"/>
    </location>
</feature>
<feature type="compositionally biased region" description="Basic and acidic residues" evidence="2">
    <location>
        <begin position="113"/>
        <end position="131"/>
    </location>
</feature>
<feature type="compositionally biased region" description="Low complexity" evidence="2">
    <location>
        <begin position="161"/>
        <end position="172"/>
    </location>
</feature>
<keyword evidence="4" id="KW-1185">Reference proteome</keyword>
<gene>
    <name evidence="3" type="ORF">LTR77_010276</name>
</gene>
<dbReference type="RefSeq" id="XP_064654246.1">
    <property type="nucleotide sequence ID" value="XM_064807499.1"/>
</dbReference>
<dbReference type="GeneID" id="89931605"/>
<feature type="compositionally biased region" description="Basic and acidic residues" evidence="2">
    <location>
        <begin position="92"/>
        <end position="102"/>
    </location>
</feature>
<evidence type="ECO:0000313" key="4">
    <source>
        <dbReference type="Proteomes" id="UP001337655"/>
    </source>
</evidence>
<accession>A0AAV9NZK9</accession>
<feature type="compositionally biased region" description="Low complexity" evidence="2">
    <location>
        <begin position="12"/>
        <end position="63"/>
    </location>
</feature>
<dbReference type="PANTHER" id="PTHR45725:SF1">
    <property type="entry name" value="DISHEVELLED ASSOCIATED ACTIVATOR OF MORPHOGENESIS, ISOFORM D"/>
    <property type="match status" value="1"/>
</dbReference>
<feature type="compositionally biased region" description="Low complexity" evidence="2">
    <location>
        <begin position="435"/>
        <end position="469"/>
    </location>
</feature>
<dbReference type="Proteomes" id="UP001337655">
    <property type="component" value="Unassembled WGS sequence"/>
</dbReference>
<feature type="compositionally biased region" description="Low complexity" evidence="2">
    <location>
        <begin position="270"/>
        <end position="287"/>
    </location>
</feature>
<dbReference type="PANTHER" id="PTHR45725">
    <property type="entry name" value="FORMIN HOMOLOGY 2 FAMILY MEMBER"/>
    <property type="match status" value="1"/>
</dbReference>
<feature type="coiled-coil region" evidence="1">
    <location>
        <begin position="739"/>
        <end position="770"/>
    </location>
</feature>
<name>A0AAV9NZK9_9PEZI</name>
<feature type="compositionally biased region" description="Polar residues" evidence="2">
    <location>
        <begin position="173"/>
        <end position="182"/>
    </location>
</feature>
<reference evidence="3 4" key="1">
    <citation type="submission" date="2023-08" db="EMBL/GenBank/DDBJ databases">
        <title>Black Yeasts Isolated from many extreme environments.</title>
        <authorList>
            <person name="Coleine C."/>
            <person name="Stajich J.E."/>
            <person name="Selbmann L."/>
        </authorList>
    </citation>
    <scope>NUCLEOTIDE SEQUENCE [LARGE SCALE GENOMIC DNA]</scope>
    <source>
        <strain evidence="3 4">CCFEE 5935</strain>
    </source>
</reference>
<feature type="compositionally biased region" description="Polar residues" evidence="2">
    <location>
        <begin position="337"/>
        <end position="359"/>
    </location>
</feature>